<dbReference type="SMART" id="SM00862">
    <property type="entry name" value="Trans_reg_C"/>
    <property type="match status" value="1"/>
</dbReference>
<dbReference type="PANTHER" id="PTHR34156:SF2">
    <property type="entry name" value="PROTEIN YDGH"/>
    <property type="match status" value="1"/>
</dbReference>
<dbReference type="InterPro" id="IPR003594">
    <property type="entry name" value="HATPase_dom"/>
</dbReference>
<dbReference type="PRINTS" id="PR00344">
    <property type="entry name" value="BCTRLSENSOR"/>
</dbReference>
<dbReference type="Gene3D" id="1.10.287.130">
    <property type="match status" value="1"/>
</dbReference>
<organism evidence="26 27">
    <name type="scientific">Beauveria bassiana D1-5</name>
    <dbReference type="NCBI Taxonomy" id="1245745"/>
    <lineage>
        <taxon>Eukaryota</taxon>
        <taxon>Fungi</taxon>
        <taxon>Dikarya</taxon>
        <taxon>Ascomycota</taxon>
        <taxon>Pezizomycotina</taxon>
        <taxon>Sordariomycetes</taxon>
        <taxon>Hypocreomycetidae</taxon>
        <taxon>Hypocreales</taxon>
        <taxon>Cordycipitaceae</taxon>
        <taxon>Beauveria</taxon>
    </lineage>
</organism>
<dbReference type="Pfam" id="PF00486">
    <property type="entry name" value="Trans_reg_C"/>
    <property type="match status" value="1"/>
</dbReference>
<keyword evidence="8 20" id="KW-0812">Transmembrane</keyword>
<dbReference type="Gene3D" id="3.40.50.2300">
    <property type="match status" value="1"/>
</dbReference>
<dbReference type="Pfam" id="PF00672">
    <property type="entry name" value="HAMP"/>
    <property type="match status" value="1"/>
</dbReference>
<evidence type="ECO:0000256" key="10">
    <source>
        <dbReference type="ARBA" id="ARBA00022777"/>
    </source>
</evidence>
<dbReference type="GO" id="GO:0016020">
    <property type="term" value="C:membrane"/>
    <property type="evidence" value="ECO:0007669"/>
    <property type="project" value="UniProtKB-SubCell"/>
</dbReference>
<keyword evidence="10" id="KW-0418">Kinase</keyword>
<dbReference type="PROSITE" id="PS50109">
    <property type="entry name" value="HIS_KIN"/>
    <property type="match status" value="1"/>
</dbReference>
<feature type="transmembrane region" description="Helical" evidence="20">
    <location>
        <begin position="459"/>
        <end position="480"/>
    </location>
</feature>
<dbReference type="InterPro" id="IPR004358">
    <property type="entry name" value="Sig_transdc_His_kin-like_C"/>
</dbReference>
<dbReference type="SMART" id="SM00387">
    <property type="entry name" value="HATPase_c"/>
    <property type="match status" value="1"/>
</dbReference>
<dbReference type="SUPFAM" id="SSF159871">
    <property type="entry name" value="YdgH-like"/>
    <property type="match status" value="3"/>
</dbReference>
<evidence type="ECO:0000256" key="16">
    <source>
        <dbReference type="ARBA" id="ARBA00023136"/>
    </source>
</evidence>
<feature type="domain" description="HAMP" evidence="24">
    <location>
        <begin position="1220"/>
        <end position="1272"/>
    </location>
</feature>
<evidence type="ECO:0000256" key="7">
    <source>
        <dbReference type="ARBA" id="ARBA00022679"/>
    </source>
</evidence>
<evidence type="ECO:0000256" key="19">
    <source>
        <dbReference type="PROSITE-ProRule" id="PRU01091"/>
    </source>
</evidence>
<feature type="transmembrane region" description="Helical" evidence="20">
    <location>
        <begin position="610"/>
        <end position="630"/>
    </location>
</feature>
<dbReference type="InterPro" id="IPR011006">
    <property type="entry name" value="CheY-like_superfamily"/>
</dbReference>
<dbReference type="Pfam" id="PF13520">
    <property type="entry name" value="AA_permease_2"/>
    <property type="match status" value="1"/>
</dbReference>
<evidence type="ECO:0000259" key="25">
    <source>
        <dbReference type="PROSITE" id="PS51755"/>
    </source>
</evidence>
<feature type="transmembrane region" description="Helical" evidence="20">
    <location>
        <begin position="507"/>
        <end position="535"/>
    </location>
</feature>
<dbReference type="Pfam" id="PF00072">
    <property type="entry name" value="Response_reg"/>
    <property type="match status" value="1"/>
</dbReference>
<evidence type="ECO:0000256" key="8">
    <source>
        <dbReference type="ARBA" id="ARBA00022692"/>
    </source>
</evidence>
<evidence type="ECO:0000313" key="26">
    <source>
        <dbReference type="EMBL" id="KGQ13150.1"/>
    </source>
</evidence>
<feature type="transmembrane region" description="Helical" evidence="20">
    <location>
        <begin position="340"/>
        <end position="362"/>
    </location>
</feature>
<keyword evidence="15 19" id="KW-0238">DNA-binding</keyword>
<feature type="transmembrane region" description="Helical" evidence="20">
    <location>
        <begin position="1198"/>
        <end position="1219"/>
    </location>
</feature>
<dbReference type="SMART" id="SM00448">
    <property type="entry name" value="REC"/>
    <property type="match status" value="1"/>
</dbReference>
<dbReference type="Gene3D" id="3.30.565.10">
    <property type="entry name" value="Histidine kinase-like ATPase, C-terminal domain"/>
    <property type="match status" value="1"/>
</dbReference>
<evidence type="ECO:0000256" key="15">
    <source>
        <dbReference type="ARBA" id="ARBA00023125"/>
    </source>
</evidence>
<dbReference type="STRING" id="1245745.A0A0A2W402"/>
<dbReference type="CDD" id="cd16939">
    <property type="entry name" value="HATPase_RstB-like"/>
    <property type="match status" value="1"/>
</dbReference>
<dbReference type="InterPro" id="IPR010854">
    <property type="entry name" value="YdgH/BhsA/McbA-like_dom"/>
</dbReference>
<proteinExistence type="predicted"/>
<evidence type="ECO:0000256" key="4">
    <source>
        <dbReference type="ARBA" id="ARBA00012438"/>
    </source>
</evidence>
<protein>
    <recommendedName>
        <fullName evidence="4">histidine kinase</fullName>
        <ecNumber evidence="4">2.7.13.3</ecNumber>
    </recommendedName>
</protein>
<dbReference type="InterPro" id="IPR051096">
    <property type="entry name" value="BhsA/McbA_stress_biofilm_assoc"/>
</dbReference>
<feature type="domain" description="Response regulatory" evidence="23">
    <location>
        <begin position="875"/>
        <end position="988"/>
    </location>
</feature>
<gene>
    <name evidence="26" type="ORF">BBAD15_g1074</name>
</gene>
<evidence type="ECO:0000259" key="22">
    <source>
        <dbReference type="PROSITE" id="PS50109"/>
    </source>
</evidence>
<dbReference type="PANTHER" id="PTHR34156">
    <property type="entry name" value="OUTER MEMBRANE PROTEIN-RELATED-RELATED"/>
    <property type="match status" value="1"/>
</dbReference>
<name>A0A0A2W402_BEABA</name>
<dbReference type="Gene3D" id="1.10.10.10">
    <property type="entry name" value="Winged helix-like DNA-binding domain superfamily/Winged helix DNA-binding domain"/>
    <property type="match status" value="1"/>
</dbReference>
<dbReference type="InterPro" id="IPR003660">
    <property type="entry name" value="HAMP_dom"/>
</dbReference>
<evidence type="ECO:0000256" key="12">
    <source>
        <dbReference type="ARBA" id="ARBA00022989"/>
    </source>
</evidence>
<dbReference type="InterPro" id="IPR020904">
    <property type="entry name" value="Sc_DH/Rdtase_CS"/>
</dbReference>
<keyword evidence="12 20" id="KW-1133">Transmembrane helix</keyword>
<dbReference type="Pfam" id="PF00324">
    <property type="entry name" value="AA_permease"/>
    <property type="match status" value="1"/>
</dbReference>
<dbReference type="SUPFAM" id="SSF47384">
    <property type="entry name" value="Homodimeric domain of signal transducing histidine kinase"/>
    <property type="match status" value="1"/>
</dbReference>
<dbReference type="InterPro" id="IPR002347">
    <property type="entry name" value="SDR_fam"/>
</dbReference>
<keyword evidence="6 18" id="KW-0597">Phosphoprotein</keyword>
<dbReference type="NCBIfam" id="NF040471">
    <property type="entry name" value="ydgH_STM1478"/>
    <property type="match status" value="1"/>
</dbReference>
<feature type="domain" description="Histidine kinase" evidence="22">
    <location>
        <begin position="1280"/>
        <end position="1489"/>
    </location>
</feature>
<dbReference type="CDD" id="cd00383">
    <property type="entry name" value="trans_reg_C"/>
    <property type="match status" value="1"/>
</dbReference>
<dbReference type="SUPFAM" id="SSF51735">
    <property type="entry name" value="NAD(P)-binding Rossmann-fold domains"/>
    <property type="match status" value="1"/>
</dbReference>
<keyword evidence="16 20" id="KW-0472">Membrane</keyword>
<dbReference type="SMART" id="SM00304">
    <property type="entry name" value="HAMP"/>
    <property type="match status" value="1"/>
</dbReference>
<feature type="transmembrane region" description="Helical" evidence="20">
    <location>
        <begin position="561"/>
        <end position="589"/>
    </location>
</feature>
<feature type="transmembrane region" description="Helical" evidence="20">
    <location>
        <begin position="391"/>
        <end position="415"/>
    </location>
</feature>
<dbReference type="CDD" id="cd00082">
    <property type="entry name" value="HisKA"/>
    <property type="match status" value="1"/>
</dbReference>
<evidence type="ECO:0000313" key="27">
    <source>
        <dbReference type="Proteomes" id="UP000030106"/>
    </source>
</evidence>
<keyword evidence="9 21" id="KW-0732">Signal</keyword>
<dbReference type="InterPro" id="IPR003661">
    <property type="entry name" value="HisK_dim/P_dom"/>
</dbReference>
<dbReference type="InterPro" id="IPR025539">
    <property type="entry name" value="YdgH"/>
</dbReference>
<dbReference type="InterPro" id="IPR001789">
    <property type="entry name" value="Sig_transdc_resp-reg_receiver"/>
</dbReference>
<dbReference type="SUPFAM" id="SSF46894">
    <property type="entry name" value="C-terminal effector domain of the bipartite response regulators"/>
    <property type="match status" value="1"/>
</dbReference>
<sequence>MNLKNTLLASALISVTSLSAQAATELTPEQAAALKPYDRITITGRFNAIGDAVAAVSRRADAIGAASFYVLDTSAMGESGNSRVVADVYKNDAPKADAPKNRVINGVMELPKDQAYKLEPFDTVTVQGFFRTQPDVNDAITKAAREKGAASFFIVRQVDANQGGNQRITAFIYKADAKKRVVQSPDLLPANSEAGKAALAAGGAAAKNVEIPGVASSETPSSDVGRFFETQSSQGTRYTVTLPDGTKVQEVNKITAAQMVPFDSIKFTGNFSSMTDVSYQVAKRAAEKGAKFYHITHLNRIPMEKKLGLATLTALVLSSMLGAGVFSLPQNMASVASPAALLIGWAITGVGILLLALAMLVLTRLRPDLDGGIFTYAREGFGELVGFFSAWGYWLCAVIANVSYLVIVFSALSFFTDKPELRLFGDGNTWQSILGASVLLWMVHWLVLRGVQTAASINLVATLAKLLPLGMFVVLAVVAFKLPTFSLDFTGLELGVPVWEQVKNTMLITLATLLAVIAALSVYLLVTLLSLGVVARPELAAMRNPSMAGLMVEMMGPWGEVIIAAGLIVSVCGAYLSWTIMAAEVPLLAATHKAFPKMFARQNKNNAPSASLWLTNISVQVCLVLIWLTGSDYNTLLTIASEMILVPYFLVGAYLLKIATRPLHKVIGVGACVYGQRIGLALAEHFLAHSQPLIISYRTRHPAIDRLEQAGVTCLHADFSTNDGILEFARRVKSLTPALRAIIHNASEWKPETRETAPCDTLQAMLQIHVAAPYLLNHELEGLLRGHGQAGSDIIHMTDYVAERGSDKHIAYAASKAALENMTLSFALKLAPEVKVNAIAPALIMFNAGDDADYRQRSLNKSLMKIAPGEQEIKSRIYVEDDPEVGGLIAAYLGKHDIDVIVETRGDRAEAVIQQQQPDLVLLDIMLPGKDGMTLCRDLRPQWDGPIVLLTSLDSDMNHILSLEMGANDYILKTTPPAVLLARLRLHLRQRVSAQQTVETTASNLKPHKAIRFGTLCIDPLNRQVTLGDENVVLSTADFDLLWELATHAGQIMDRDALLKNLRGVTYDGMDRSVDVAISRLRKKLLDNATEPFRIKTVRNKGYLFAPHAWESEAELREIPPRDWNKTINDLDLNLSFKLNIEPMSKFKLDDVAARHLREGEIVALDEEYTFIQRIPRSHYVLAVGPIPYLFYLHQMRLLDIGLIAFIAISLAFPVFIWMRPHWQDMLKLESAAQRFGKGHLDEHIHFDNASSFERLGIAFNQMADNINALIASKKQLIDGIAHELRTPLVRLRYRLEMSDNLSEEESLALNRDIGQLEALIDELLTYARLDRPQTELHLAHVKFASWMETHIADVQLIHRQHRITLETDTVTAIDYGALDLRLMERVTDNLINNALRYSQQQLRISLWREDDIANLQVEDDGPGIPEEERARVFEPFVRLDPSRDRATGGCGLGLAIVHSIAVAMGGHVTIESSPLGGASFRFSWPVNTTYLS</sequence>
<dbReference type="InterPro" id="IPR036097">
    <property type="entry name" value="HisK_dim/P_sf"/>
</dbReference>
<feature type="transmembrane region" description="Helical" evidence="20">
    <location>
        <begin position="427"/>
        <end position="447"/>
    </location>
</feature>
<dbReference type="InterPro" id="IPR036291">
    <property type="entry name" value="NAD(P)-bd_dom_sf"/>
</dbReference>
<dbReference type="GO" id="GO:0006355">
    <property type="term" value="P:regulation of DNA-templated transcription"/>
    <property type="evidence" value="ECO:0007669"/>
    <property type="project" value="InterPro"/>
</dbReference>
<evidence type="ECO:0000256" key="5">
    <source>
        <dbReference type="ARBA" id="ARBA00022490"/>
    </source>
</evidence>
<dbReference type="InterPro" id="IPR016032">
    <property type="entry name" value="Sig_transdc_resp-reg_C-effctor"/>
</dbReference>
<dbReference type="Gene3D" id="3.40.50.720">
    <property type="entry name" value="NAD(P)-binding Rossmann-like Domain"/>
    <property type="match status" value="1"/>
</dbReference>
<dbReference type="HOGENOM" id="CLU_249034_0_0_1"/>
<feature type="domain" description="OmpR/PhoB-type" evidence="25">
    <location>
        <begin position="1008"/>
        <end position="1107"/>
    </location>
</feature>
<feature type="transmembrane region" description="Helical" evidence="20">
    <location>
        <begin position="636"/>
        <end position="656"/>
    </location>
</feature>
<dbReference type="Pfam" id="PF02518">
    <property type="entry name" value="HATPase_c"/>
    <property type="match status" value="1"/>
</dbReference>
<keyword evidence="14" id="KW-0805">Transcription regulation</keyword>
<feature type="transmembrane region" description="Helical" evidence="20">
    <location>
        <begin position="307"/>
        <end position="328"/>
    </location>
</feature>
<dbReference type="NCBIfam" id="NF007977">
    <property type="entry name" value="PRK10701.1"/>
    <property type="match status" value="1"/>
</dbReference>
<evidence type="ECO:0000256" key="11">
    <source>
        <dbReference type="ARBA" id="ARBA00022857"/>
    </source>
</evidence>
<evidence type="ECO:0000256" key="2">
    <source>
        <dbReference type="ARBA" id="ARBA00004141"/>
    </source>
</evidence>
<dbReference type="CDD" id="cd06225">
    <property type="entry name" value="HAMP"/>
    <property type="match status" value="1"/>
</dbReference>
<dbReference type="InterPro" id="IPR036388">
    <property type="entry name" value="WH-like_DNA-bd_sf"/>
</dbReference>
<dbReference type="GO" id="GO:0022857">
    <property type="term" value="F:transmembrane transporter activity"/>
    <property type="evidence" value="ECO:0007669"/>
    <property type="project" value="InterPro"/>
</dbReference>
<evidence type="ECO:0000259" key="24">
    <source>
        <dbReference type="PROSITE" id="PS50885"/>
    </source>
</evidence>
<dbReference type="PROSITE" id="PS00061">
    <property type="entry name" value="ADH_SHORT"/>
    <property type="match status" value="1"/>
</dbReference>
<feature type="modified residue" description="4-aspartylphosphate" evidence="18">
    <location>
        <position position="924"/>
    </location>
</feature>
<dbReference type="NCBIfam" id="NF007898">
    <property type="entry name" value="PRK10604.1"/>
    <property type="match status" value="1"/>
</dbReference>
<comment type="caution">
    <text evidence="26">The sequence shown here is derived from an EMBL/GenBank/DDBJ whole genome shotgun (WGS) entry which is preliminary data.</text>
</comment>
<evidence type="ECO:0000256" key="3">
    <source>
        <dbReference type="ARBA" id="ARBA00004496"/>
    </source>
</evidence>
<reference evidence="26 27" key="1">
    <citation type="submission" date="2012-10" db="EMBL/GenBank/DDBJ databases">
        <title>Genome sequencing and analysis of entomopathogenic fungi Beauveria bassiana D1-5.</title>
        <authorList>
            <person name="Li Q."/>
            <person name="Wang L."/>
            <person name="Zhang Z."/>
            <person name="Wang Q."/>
            <person name="Ren J."/>
            <person name="Wang M."/>
            <person name="Xu W."/>
            <person name="Wang J."/>
            <person name="Lu Y."/>
            <person name="Du Q."/>
            <person name="Sun Z."/>
        </authorList>
    </citation>
    <scope>NUCLEOTIDE SEQUENCE [LARGE SCALE GENOMIC DNA]</scope>
    <source>
        <strain evidence="26 27">D1-5</strain>
    </source>
</reference>
<dbReference type="FunFam" id="1.10.10.10:FF:000099">
    <property type="entry name" value="Two-component system response regulator TorR"/>
    <property type="match status" value="1"/>
</dbReference>
<evidence type="ECO:0000256" key="13">
    <source>
        <dbReference type="ARBA" id="ARBA00023012"/>
    </source>
</evidence>
<dbReference type="SUPFAM" id="SSF55874">
    <property type="entry name" value="ATPase domain of HSP90 chaperone/DNA topoisomerase II/histidine kinase"/>
    <property type="match status" value="1"/>
</dbReference>
<comment type="subcellular location">
    <subcellularLocation>
        <location evidence="3">Cytoplasm</location>
    </subcellularLocation>
    <subcellularLocation>
        <location evidence="2">Membrane</location>
        <topology evidence="2">Multi-pass membrane protein</topology>
    </subcellularLocation>
</comment>
<dbReference type="InterPro" id="IPR001867">
    <property type="entry name" value="OmpR/PhoB-type_DNA-bd"/>
</dbReference>
<feature type="signal peptide" evidence="21">
    <location>
        <begin position="1"/>
        <end position="22"/>
    </location>
</feature>
<feature type="chain" id="PRO_5001996021" description="histidine kinase" evidence="21">
    <location>
        <begin position="23"/>
        <end position="1493"/>
    </location>
</feature>
<accession>A0A0A2W402</accession>
<evidence type="ECO:0000256" key="17">
    <source>
        <dbReference type="ARBA" id="ARBA00023163"/>
    </source>
</evidence>
<dbReference type="Pfam" id="PF07338">
    <property type="entry name" value="YdgH_BhsA-like"/>
    <property type="match status" value="3"/>
</dbReference>
<dbReference type="Pfam" id="PF00512">
    <property type="entry name" value="HisKA"/>
    <property type="match status" value="1"/>
</dbReference>
<evidence type="ECO:0000256" key="18">
    <source>
        <dbReference type="PROSITE-ProRule" id="PRU00169"/>
    </source>
</evidence>
<dbReference type="InterPro" id="IPR036275">
    <property type="entry name" value="YdgH-like_sf"/>
</dbReference>
<keyword evidence="7" id="KW-0808">Transferase</keyword>
<dbReference type="PROSITE" id="PS51755">
    <property type="entry name" value="OMPR_PHOB"/>
    <property type="match status" value="1"/>
</dbReference>
<evidence type="ECO:0000256" key="14">
    <source>
        <dbReference type="ARBA" id="ARBA00023015"/>
    </source>
</evidence>
<keyword evidence="5" id="KW-0963">Cytoplasm</keyword>
<evidence type="ECO:0000256" key="20">
    <source>
        <dbReference type="SAM" id="Phobius"/>
    </source>
</evidence>
<dbReference type="InterPro" id="IPR002293">
    <property type="entry name" value="AA/rel_permease1"/>
</dbReference>
<dbReference type="EC" id="2.7.13.3" evidence="4"/>
<dbReference type="GO" id="GO:0005737">
    <property type="term" value="C:cytoplasm"/>
    <property type="evidence" value="ECO:0007669"/>
    <property type="project" value="UniProtKB-SubCell"/>
</dbReference>
<dbReference type="Gene3D" id="3.30.1660.10">
    <property type="entry name" value="Flavin-binding protein dodecin"/>
    <property type="match status" value="3"/>
</dbReference>
<dbReference type="Pfam" id="PF13561">
    <property type="entry name" value="adh_short_C2"/>
    <property type="match status" value="1"/>
</dbReference>
<dbReference type="NCBIfam" id="NF005066">
    <property type="entry name" value="PRK06483.1"/>
    <property type="match status" value="1"/>
</dbReference>
<dbReference type="InterPro" id="IPR025543">
    <property type="entry name" value="Dodecin-like"/>
</dbReference>
<dbReference type="Gene3D" id="1.20.1740.10">
    <property type="entry name" value="Amino acid/polyamine transporter I"/>
    <property type="match status" value="1"/>
</dbReference>
<dbReference type="SUPFAM" id="SSF52172">
    <property type="entry name" value="CheY-like"/>
    <property type="match status" value="1"/>
</dbReference>
<dbReference type="PROSITE" id="PS50110">
    <property type="entry name" value="RESPONSE_REGULATORY"/>
    <property type="match status" value="1"/>
</dbReference>
<dbReference type="PROSITE" id="PS50885">
    <property type="entry name" value="HAMP"/>
    <property type="match status" value="1"/>
</dbReference>
<dbReference type="EMBL" id="ANFO01000054">
    <property type="protein sequence ID" value="KGQ13150.1"/>
    <property type="molecule type" value="Genomic_DNA"/>
</dbReference>
<dbReference type="InterPro" id="IPR005467">
    <property type="entry name" value="His_kinase_dom"/>
</dbReference>
<evidence type="ECO:0000256" key="9">
    <source>
        <dbReference type="ARBA" id="ARBA00022729"/>
    </source>
</evidence>
<evidence type="ECO:0000256" key="6">
    <source>
        <dbReference type="ARBA" id="ARBA00022553"/>
    </source>
</evidence>
<dbReference type="Proteomes" id="UP000030106">
    <property type="component" value="Unassembled WGS sequence"/>
</dbReference>
<keyword evidence="13" id="KW-0902">Two-component regulatory system</keyword>
<evidence type="ECO:0000256" key="1">
    <source>
        <dbReference type="ARBA" id="ARBA00000085"/>
    </source>
</evidence>
<feature type="DNA-binding region" description="OmpR/PhoB-type" evidence="19">
    <location>
        <begin position="1008"/>
        <end position="1107"/>
    </location>
</feature>
<dbReference type="InterPro" id="IPR036890">
    <property type="entry name" value="HATPase_C_sf"/>
</dbReference>
<evidence type="ECO:0000256" key="21">
    <source>
        <dbReference type="SAM" id="SignalP"/>
    </source>
</evidence>
<evidence type="ECO:0000259" key="23">
    <source>
        <dbReference type="PROSITE" id="PS50110"/>
    </source>
</evidence>
<dbReference type="GO" id="GO:0000155">
    <property type="term" value="F:phosphorelay sensor kinase activity"/>
    <property type="evidence" value="ECO:0007669"/>
    <property type="project" value="InterPro"/>
</dbReference>
<keyword evidence="11" id="KW-0521">NADP</keyword>
<comment type="catalytic activity">
    <reaction evidence="1">
        <text>ATP + protein L-histidine = ADP + protein N-phospho-L-histidine.</text>
        <dbReference type="EC" id="2.7.13.3"/>
    </reaction>
</comment>
<dbReference type="GO" id="GO:0003677">
    <property type="term" value="F:DNA binding"/>
    <property type="evidence" value="ECO:0007669"/>
    <property type="project" value="UniProtKB-UniRule"/>
</dbReference>
<dbReference type="InterPro" id="IPR004841">
    <property type="entry name" value="AA-permease/SLC12A_dom"/>
</dbReference>
<keyword evidence="17" id="KW-0804">Transcription</keyword>
<dbReference type="SMART" id="SM00388">
    <property type="entry name" value="HisKA"/>
    <property type="match status" value="1"/>
</dbReference>